<organism evidence="1 2">
    <name type="scientific">Mikania micrantha</name>
    <name type="common">bitter vine</name>
    <dbReference type="NCBI Taxonomy" id="192012"/>
    <lineage>
        <taxon>Eukaryota</taxon>
        <taxon>Viridiplantae</taxon>
        <taxon>Streptophyta</taxon>
        <taxon>Embryophyta</taxon>
        <taxon>Tracheophyta</taxon>
        <taxon>Spermatophyta</taxon>
        <taxon>Magnoliopsida</taxon>
        <taxon>eudicotyledons</taxon>
        <taxon>Gunneridae</taxon>
        <taxon>Pentapetalae</taxon>
        <taxon>asterids</taxon>
        <taxon>campanulids</taxon>
        <taxon>Asterales</taxon>
        <taxon>Asteraceae</taxon>
        <taxon>Asteroideae</taxon>
        <taxon>Heliantheae alliance</taxon>
        <taxon>Eupatorieae</taxon>
        <taxon>Mikania</taxon>
    </lineage>
</organism>
<dbReference type="EMBL" id="SZYD01000001">
    <property type="protein sequence ID" value="KAD7478316.1"/>
    <property type="molecule type" value="Genomic_DNA"/>
</dbReference>
<dbReference type="Proteomes" id="UP000326396">
    <property type="component" value="Linkage Group LG1"/>
</dbReference>
<sequence length="233" mass="25981">MLAMEEGRVMSTFDAVVIKEGTRDELLILANLAMRCLNLNGKYRPTMKEVSSELETIKRSHIPSMVQSNIDLATYAEELSMPTFGESSSTFLSFNESIDRVQINIWLMEQSSDRVQIEFLRLEQSLDRVLEDGADGQWLCGGGGRFKPNTPVGRARVAGGGDRWPPVVRAVSMRSPVGVSGSWLDMESEIWNLGFQKERGLKAKLHPGLYTLISSSLLLMFLHCPVTPVSSRK</sequence>
<evidence type="ECO:0000313" key="1">
    <source>
        <dbReference type="EMBL" id="KAD7478316.1"/>
    </source>
</evidence>
<keyword evidence="2" id="KW-1185">Reference proteome</keyword>
<reference evidence="1 2" key="1">
    <citation type="submission" date="2019-05" db="EMBL/GenBank/DDBJ databases">
        <title>Mikania micrantha, genome provides insights into the molecular mechanism of rapid growth.</title>
        <authorList>
            <person name="Liu B."/>
        </authorList>
    </citation>
    <scope>NUCLEOTIDE SEQUENCE [LARGE SCALE GENOMIC DNA]</scope>
    <source>
        <strain evidence="1">NLD-2019</strain>
        <tissue evidence="1">Leaf</tissue>
    </source>
</reference>
<dbReference type="OrthoDB" id="4062651at2759"/>
<name>A0A5N6Q2L5_9ASTR</name>
<proteinExistence type="predicted"/>
<gene>
    <name evidence="1" type="ORF">E3N88_01452</name>
</gene>
<protein>
    <submittedName>
        <fullName evidence="1">Uncharacterized protein</fullName>
    </submittedName>
</protein>
<dbReference type="AlphaFoldDB" id="A0A5N6Q2L5"/>
<evidence type="ECO:0000313" key="2">
    <source>
        <dbReference type="Proteomes" id="UP000326396"/>
    </source>
</evidence>
<comment type="caution">
    <text evidence="1">The sequence shown here is derived from an EMBL/GenBank/DDBJ whole genome shotgun (WGS) entry which is preliminary data.</text>
</comment>
<dbReference type="Gene3D" id="1.10.510.10">
    <property type="entry name" value="Transferase(Phosphotransferase) domain 1"/>
    <property type="match status" value="1"/>
</dbReference>
<accession>A0A5N6Q2L5</accession>